<proteinExistence type="predicted"/>
<protein>
    <submittedName>
        <fullName evidence="1">Uncharacterized protein</fullName>
    </submittedName>
</protein>
<gene>
    <name evidence="1" type="ORF">ACFP3T_05280</name>
</gene>
<dbReference type="RefSeq" id="WP_137641029.1">
    <property type="nucleotide sequence ID" value="NZ_BJDK01000036.1"/>
</dbReference>
<keyword evidence="2" id="KW-1185">Reference proteome</keyword>
<evidence type="ECO:0000313" key="1">
    <source>
        <dbReference type="EMBL" id="MFC6164080.1"/>
    </source>
</evidence>
<reference evidence="2" key="1">
    <citation type="journal article" date="2019" name="Int. J. Syst. Evol. Microbiol.">
        <title>The Global Catalogue of Microorganisms (GCM) 10K type strain sequencing project: providing services to taxonomists for standard genome sequencing and annotation.</title>
        <authorList>
            <consortium name="The Broad Institute Genomics Platform"/>
            <consortium name="The Broad Institute Genome Sequencing Center for Infectious Disease"/>
            <person name="Wu L."/>
            <person name="Ma J."/>
        </authorList>
    </citation>
    <scope>NUCLEOTIDE SEQUENCE [LARGE SCALE GENOMIC DNA]</scope>
    <source>
        <strain evidence="2">CCM 8932</strain>
    </source>
</reference>
<accession>A0ABW1R6N8</accession>
<comment type="caution">
    <text evidence="1">The sequence shown here is derived from an EMBL/GenBank/DDBJ whole genome shotgun (WGS) entry which is preliminary data.</text>
</comment>
<sequence>MQKDESLKNENQEENHVWSGFEDMVPAFVAMFGDIDNNLINEYLKITKIGLKSYNERVENAKKVIELNIKITDTQKNIAHSNASKATIANTYFMHSLMVLIDNKTIFPDGLTKENKEKYKEYIKTNIENYISNMIHYVNNPDNR</sequence>
<evidence type="ECO:0000313" key="2">
    <source>
        <dbReference type="Proteomes" id="UP001596253"/>
    </source>
</evidence>
<dbReference type="EMBL" id="JBHSSD010000021">
    <property type="protein sequence ID" value="MFC6164080.1"/>
    <property type="molecule type" value="Genomic_DNA"/>
</dbReference>
<dbReference type="Proteomes" id="UP001596253">
    <property type="component" value="Unassembled WGS sequence"/>
</dbReference>
<name>A0ABW1R6N8_9LACO</name>
<organism evidence="1 2">
    <name type="scientific">Lactiplantibacillus dongliensis</name>
    <dbReference type="NCBI Taxonomy" id="2559919"/>
    <lineage>
        <taxon>Bacteria</taxon>
        <taxon>Bacillati</taxon>
        <taxon>Bacillota</taxon>
        <taxon>Bacilli</taxon>
        <taxon>Lactobacillales</taxon>
        <taxon>Lactobacillaceae</taxon>
        <taxon>Lactiplantibacillus</taxon>
    </lineage>
</organism>